<feature type="domain" description="KANSL3 helical" evidence="2">
    <location>
        <begin position="148"/>
        <end position="247"/>
    </location>
</feature>
<feature type="compositionally biased region" description="Polar residues" evidence="1">
    <location>
        <begin position="826"/>
        <end position="867"/>
    </location>
</feature>
<dbReference type="SUPFAM" id="SSF53474">
    <property type="entry name" value="alpha/beta-Hydrolases"/>
    <property type="match status" value="1"/>
</dbReference>
<organism evidence="3 4">
    <name type="scientific">Octopus sinensis</name>
    <name type="common">East Asian common octopus</name>
    <dbReference type="NCBI Taxonomy" id="2607531"/>
    <lineage>
        <taxon>Eukaryota</taxon>
        <taxon>Metazoa</taxon>
        <taxon>Spiralia</taxon>
        <taxon>Lophotrochozoa</taxon>
        <taxon>Mollusca</taxon>
        <taxon>Cephalopoda</taxon>
        <taxon>Coleoidea</taxon>
        <taxon>Octopodiformes</taxon>
        <taxon>Octopoda</taxon>
        <taxon>Incirrata</taxon>
        <taxon>Octopodidae</taxon>
        <taxon>Octopus</taxon>
    </lineage>
</organism>
<protein>
    <submittedName>
        <fullName evidence="4">KAT8 regulatory NSL complex subunit 3</fullName>
    </submittedName>
</protein>
<dbReference type="AlphaFoldDB" id="A0A6P7TD49"/>
<dbReference type="PANTHER" id="PTHR13136">
    <property type="entry name" value="TESTIS DEVELOPMENT PROTEIN PRTD"/>
    <property type="match status" value="1"/>
</dbReference>
<feature type="region of interest" description="Disordered" evidence="1">
    <location>
        <begin position="811"/>
        <end position="871"/>
    </location>
</feature>
<name>A0A6P7TD49_9MOLL</name>
<dbReference type="KEGG" id="osn:115222828"/>
<reference evidence="4" key="1">
    <citation type="submission" date="2025-08" db="UniProtKB">
        <authorList>
            <consortium name="RefSeq"/>
        </authorList>
    </citation>
    <scope>IDENTIFICATION</scope>
</reference>
<feature type="region of interest" description="Disordered" evidence="1">
    <location>
        <begin position="563"/>
        <end position="609"/>
    </location>
</feature>
<gene>
    <name evidence="4" type="primary">LOC115222828</name>
</gene>
<evidence type="ECO:0000313" key="4">
    <source>
        <dbReference type="RefSeq" id="XP_029649004.1"/>
    </source>
</evidence>
<proteinExistence type="predicted"/>
<dbReference type="Proteomes" id="UP000515154">
    <property type="component" value="Linkage group LG21"/>
</dbReference>
<dbReference type="InterPro" id="IPR029058">
    <property type="entry name" value="AB_hydrolase_fold"/>
</dbReference>
<dbReference type="Pfam" id="PF23154">
    <property type="entry name" value="KANSL3_1st"/>
    <property type="match status" value="1"/>
</dbReference>
<feature type="region of interest" description="Disordered" evidence="1">
    <location>
        <begin position="622"/>
        <end position="653"/>
    </location>
</feature>
<sequence length="1137" mass="121712">MSLLSRSRNRLTTSTLNSERFIEEYQSHRHKLSTAYQYHLAGHEQDLDIVSLDHCYAKPWSAHPDASNAKPLRMLFMHKFPRNGDIDQNSVDEDQVLDVETTTVKSSHIGDLAKARNLMNECERHVNLAYPDKGGEDSEEHISKTGWTMQQKRLYNKVMKALHVDRLARLAFDGSNNEAVMRRIHVDKSAKRIRQALASEIWDPKLSQWLHNVLLENLPRHLLAAYLDVLQTLRAKIPTLVDRMIAQSAAITRQGSAVSLDALNLLLKRPWDPVYSTLSQQKPRKLPGNPLILVAPSGPTYPNNNYSKRTKFCITQLSNLGKVIPVTMHTVNGGSGVGIAQCLEHMIGAVRTKVLELKGHFQNRPIVLLGWNIGALVACHVSLVEMVSAVICLGFPLTGINGGRGDVEDPLLESKTSTLFVIGQHSNSCDIDGIEDLREKMKAENSLVVIGGADDNLRVSRAKKKQEGITQCTVDRYILDEVSEFLGSVLSQSVSQTENAELIDIDLKKKKRRKVSREAASSVNMEALSYSSNKFSVRSENSKFIPASKGATVSRLLKVMRQTPQLSDSAESKLGDESSDGSIAEPHSPAKTQVVARRQTHRKRQASVSLAFDSNTKKRIFRLADGSPSSPPLTTFKSTAGSPSVSSSSPSPATLLPVVSSAPELSGLLQCPPSSASYLTNSKLQSLTSGGELDTKPKTALVVTKPEAQNLSIVSTASPMTSSILSEQKHSSSLNKPVSAQLFTKLPQASSSHISLPTGLGSIYTVSHTGPRGTTVHITTAASSPQIQQLLTSIAKSSCSPISITVCSAKGSSSSSSSSASQTSTCPTLSLGQPITTASGKPKAANSNSGLTSVQQISNNNSNTSGIKINPPDQEKVQAIQKLQFHDFPLTTAVLTKSTGTPTITQAKILCNSQLDLGKLQALSESASGKQTTLHISLNRGNLTTAGGSISSHNLSGITTIAKSTNSTSLTSTTAVSSILPMSSSMLSSGASSTGNIKTSLMSDAVGEYLVTKSEPLGRVSSLLESVKTRTVEVAGTSVQTGQPSFMSSSSIKSSVAIGQPVKQVTSPNTTVVTSVGTLATIASDSSSLTDPLTSRTGIGLPRANIVSYKATPKTVLSSTVAATRTRRIKTPKQYDL</sequence>
<feature type="compositionally biased region" description="Low complexity" evidence="1">
    <location>
        <begin position="811"/>
        <end position="825"/>
    </location>
</feature>
<evidence type="ECO:0000313" key="3">
    <source>
        <dbReference type="Proteomes" id="UP000515154"/>
    </source>
</evidence>
<accession>A0A6P7TD49</accession>
<dbReference type="InterPro" id="IPR026555">
    <property type="entry name" value="NSL3/Tex30"/>
</dbReference>
<evidence type="ECO:0000259" key="2">
    <source>
        <dbReference type="Pfam" id="PF23154"/>
    </source>
</evidence>
<dbReference type="GO" id="GO:0044545">
    <property type="term" value="C:NSL complex"/>
    <property type="evidence" value="ECO:0007669"/>
    <property type="project" value="TreeGrafter"/>
</dbReference>
<dbReference type="GO" id="GO:0045944">
    <property type="term" value="P:positive regulation of transcription by RNA polymerase II"/>
    <property type="evidence" value="ECO:0007669"/>
    <property type="project" value="TreeGrafter"/>
</dbReference>
<dbReference type="RefSeq" id="XP_029649004.1">
    <property type="nucleotide sequence ID" value="XM_029793144.2"/>
</dbReference>
<dbReference type="InterPro" id="IPR056519">
    <property type="entry name" value="KANSL3_1st"/>
</dbReference>
<evidence type="ECO:0000256" key="1">
    <source>
        <dbReference type="SAM" id="MobiDB-lite"/>
    </source>
</evidence>
<feature type="compositionally biased region" description="Low complexity" evidence="1">
    <location>
        <begin position="638"/>
        <end position="653"/>
    </location>
</feature>
<keyword evidence="3" id="KW-1185">Reference proteome</keyword>
<dbReference type="Gene3D" id="3.40.50.1820">
    <property type="entry name" value="alpha/beta hydrolase"/>
    <property type="match status" value="1"/>
</dbReference>
<dbReference type="PANTHER" id="PTHR13136:SF16">
    <property type="entry name" value="KAT8 REGULATORY NSL COMPLEX SUBUNIT 3"/>
    <property type="match status" value="1"/>
</dbReference>